<sequence>MEQSDLHPPTCSGVLPLKPNVIIDRTLIPETASSVLNGFLNVTAYDQSALESGIIKQAAIAYEKHTSDAVNKVQQRIRAADEDLGFATLELEKMERELDRLLGECTENSEERSFTRRIRSVELAIENKMKHIDILKSRKQTLTARLIVLQHPSNQEILSNESKSAALTEPLNISAISQCVSTSSSEVLDTCSSSRLEASSSSKSVRTNNHIRIANSRNSVRQKSMDDASLEQFQKRLRCRRRFDALEKELAREHGEDIKTFDEDGELDADYRVPGRIWSRLFDYQRLGVNWLLQLHKKKSGGILGDEMGLGKTIQVISFLAGLHYSEFNRENFSSHQNVLSVLVVCPATVLQQWMSEFHHWYPAMRVAILHATGSSYHKPVSLIRSMANFSGGVLLTTYNTLVAYQDYLTAVDSSWSYLILDEGHKIKNPDAEVTHAVKRFTTQHRLILSGSPVQNNLRELWSLFDFVCPGRLGPLPEFMQQFAIPITQGGYASASPLQVETAYRCACILRDLLTPFLLRRLKADVRIQLPSKSEQVLFCRLTNYQRQLYEEFTESQLCKDLLNGKGNVFSALTMLRKLCNHPDLVTGGPRDRLMLGPEVPEDDQGRDDVGIVDKYEWTRFGCPRRSSKMLVVASLLHTWADQGHKVLLFSQSRRMLNLLERLVLSMGLTYLRMDGTTPVNQRASLIEQFSRSDQSTSCSVFAFLLTTRVGGLGINLTAASRVLIYDPDWNPTTDLQARERAWRIGQKQNVVIYQLLTNGTIEEKIYQRQIFKQFLTNRILKNPRQQRFFKTNDLNELLSFGDDTKTNDSNNPAPETARYIRSEGLGHTICRSSGQHGEESISVNRFDLLMKRQKVAFKDDAGESASTDEEPESNEESAVKQQRLELSNVSDPVEARRNQLRQLARELSQRIGEGRLDDSPPVWKEAKNRQTVHRHSSRKGIRVDGKRIALIARRAQHDAGEAECPPKLTTHSVPSFPKDSCALSKDTFLNALLPQSDAQGSSVANKRALLDEDMREEASRVALRALETIRQHSTAAGESRLTSRSLHKNRTEHSTIDQSTHTLKAKASTTLKRRSSASVGLVEFGKPMGGKPNVQSDDVQCRNKISSTDCFSHVSHILSHDQMLEVLTDTGRVDQSLRTLEAQRSARRAMDALIKEAREFSSSTPGQSTTELVCDARKKFGLLKNRFLWNPNESQCKSFTTLSCTLQLTDLSAPDPASNLCKLQDSGSLVTGHVRFSSVLLLHLIRTRHAARRTCPASSLGSTELRMQRLGTDLIRLLAGSERVTSGILAMRFRSILSNDRNGSDLSAEQFRALLRHVAERHRNAAKRELTHLTSQSHRTHDTWILREQFSCVALYLSNQLASCEHIPFPERPE</sequence>
<feature type="region of interest" description="Disordered" evidence="3">
    <location>
        <begin position="1033"/>
        <end position="1059"/>
    </location>
</feature>
<dbReference type="GO" id="GO:0006283">
    <property type="term" value="P:transcription-coupled nucleotide-excision repair"/>
    <property type="evidence" value="ECO:0007669"/>
    <property type="project" value="TreeGrafter"/>
</dbReference>
<dbReference type="GO" id="GO:0005524">
    <property type="term" value="F:ATP binding"/>
    <property type="evidence" value="ECO:0007669"/>
    <property type="project" value="InterPro"/>
</dbReference>
<proteinExistence type="predicted"/>
<dbReference type="PANTHER" id="PTHR45629:SF7">
    <property type="entry name" value="DNA EXCISION REPAIR PROTEIN ERCC-6-RELATED"/>
    <property type="match status" value="1"/>
</dbReference>
<accession>A0A8J4WS15</accession>
<evidence type="ECO:0000313" key="6">
    <source>
        <dbReference type="EMBL" id="KAF5402100.1"/>
    </source>
</evidence>
<dbReference type="Pfam" id="PF00271">
    <property type="entry name" value="Helicase_C"/>
    <property type="match status" value="1"/>
</dbReference>
<dbReference type="GO" id="GO:0008094">
    <property type="term" value="F:ATP-dependent activity, acting on DNA"/>
    <property type="evidence" value="ECO:0007669"/>
    <property type="project" value="TreeGrafter"/>
</dbReference>
<dbReference type="SMART" id="SM00487">
    <property type="entry name" value="DEXDc"/>
    <property type="match status" value="1"/>
</dbReference>
<dbReference type="GO" id="GO:0016787">
    <property type="term" value="F:hydrolase activity"/>
    <property type="evidence" value="ECO:0007669"/>
    <property type="project" value="UniProtKB-KW"/>
</dbReference>
<dbReference type="CDD" id="cd18793">
    <property type="entry name" value="SF2_C_SNF"/>
    <property type="match status" value="1"/>
</dbReference>
<feature type="region of interest" description="Disordered" evidence="3">
    <location>
        <begin position="860"/>
        <end position="896"/>
    </location>
</feature>
<evidence type="ECO:0000259" key="4">
    <source>
        <dbReference type="PROSITE" id="PS51192"/>
    </source>
</evidence>
<comment type="caution">
    <text evidence="6">The sequence shown here is derived from an EMBL/GenBank/DDBJ whole genome shotgun (WGS) entry which is preliminary data.</text>
</comment>
<dbReference type="PROSITE" id="PS51192">
    <property type="entry name" value="HELICASE_ATP_BIND_1"/>
    <property type="match status" value="1"/>
</dbReference>
<feature type="domain" description="Helicase C-terminal" evidence="5">
    <location>
        <begin position="632"/>
        <end position="796"/>
    </location>
</feature>
<evidence type="ECO:0000256" key="2">
    <source>
        <dbReference type="SAM" id="Coils"/>
    </source>
</evidence>
<dbReference type="Gene3D" id="3.40.50.300">
    <property type="entry name" value="P-loop containing nucleotide triphosphate hydrolases"/>
    <property type="match status" value="1"/>
</dbReference>
<dbReference type="Proteomes" id="UP000748531">
    <property type="component" value="Unassembled WGS sequence"/>
</dbReference>
<dbReference type="Gene3D" id="3.40.50.10810">
    <property type="entry name" value="Tandem AAA-ATPase domain"/>
    <property type="match status" value="1"/>
</dbReference>
<dbReference type="InterPro" id="IPR000330">
    <property type="entry name" value="SNF2_N"/>
</dbReference>
<keyword evidence="7" id="KW-1185">Reference proteome</keyword>
<dbReference type="PROSITE" id="PS51194">
    <property type="entry name" value="HELICASE_CTER"/>
    <property type="match status" value="1"/>
</dbReference>
<evidence type="ECO:0000256" key="3">
    <source>
        <dbReference type="SAM" id="MobiDB-lite"/>
    </source>
</evidence>
<feature type="compositionally biased region" description="Acidic residues" evidence="3">
    <location>
        <begin position="867"/>
        <end position="876"/>
    </location>
</feature>
<feature type="region of interest" description="Disordered" evidence="3">
    <location>
        <begin position="914"/>
        <end position="941"/>
    </location>
</feature>
<organism evidence="6 7">
    <name type="scientific">Paragonimus heterotremus</name>
    <dbReference type="NCBI Taxonomy" id="100268"/>
    <lineage>
        <taxon>Eukaryota</taxon>
        <taxon>Metazoa</taxon>
        <taxon>Spiralia</taxon>
        <taxon>Lophotrochozoa</taxon>
        <taxon>Platyhelminthes</taxon>
        <taxon>Trematoda</taxon>
        <taxon>Digenea</taxon>
        <taxon>Plagiorchiida</taxon>
        <taxon>Troglotremata</taxon>
        <taxon>Troglotrematidae</taxon>
        <taxon>Paragonimus</taxon>
    </lineage>
</organism>
<dbReference type="PANTHER" id="PTHR45629">
    <property type="entry name" value="SNF2/RAD54 FAMILY MEMBER"/>
    <property type="match status" value="1"/>
</dbReference>
<dbReference type="InterPro" id="IPR050496">
    <property type="entry name" value="SNF2_RAD54_helicase_repair"/>
</dbReference>
<dbReference type="InterPro" id="IPR027417">
    <property type="entry name" value="P-loop_NTPase"/>
</dbReference>
<evidence type="ECO:0000313" key="7">
    <source>
        <dbReference type="Proteomes" id="UP000748531"/>
    </source>
</evidence>
<dbReference type="InterPro" id="IPR049730">
    <property type="entry name" value="SNF2/RAD54-like_C"/>
</dbReference>
<evidence type="ECO:0000259" key="5">
    <source>
        <dbReference type="PROSITE" id="PS51194"/>
    </source>
</evidence>
<dbReference type="InterPro" id="IPR014001">
    <property type="entry name" value="Helicase_ATP-bd"/>
</dbReference>
<feature type="compositionally biased region" description="Polar residues" evidence="3">
    <location>
        <begin position="1033"/>
        <end position="1045"/>
    </location>
</feature>
<dbReference type="EMBL" id="LUCH01002027">
    <property type="protein sequence ID" value="KAF5402100.1"/>
    <property type="molecule type" value="Genomic_DNA"/>
</dbReference>
<feature type="coiled-coil region" evidence="2">
    <location>
        <begin position="77"/>
        <end position="111"/>
    </location>
</feature>
<keyword evidence="1" id="KW-0378">Hydrolase</keyword>
<dbReference type="OrthoDB" id="413460at2759"/>
<name>A0A8J4WS15_9TREM</name>
<dbReference type="GO" id="GO:0005634">
    <property type="term" value="C:nucleus"/>
    <property type="evidence" value="ECO:0007669"/>
    <property type="project" value="TreeGrafter"/>
</dbReference>
<dbReference type="InterPro" id="IPR001650">
    <property type="entry name" value="Helicase_C-like"/>
</dbReference>
<dbReference type="FunFam" id="3.40.50.10810:FF:000042">
    <property type="entry name" value="SNF2 family helicase-like protein"/>
    <property type="match status" value="1"/>
</dbReference>
<evidence type="ECO:0000256" key="1">
    <source>
        <dbReference type="ARBA" id="ARBA00022801"/>
    </source>
</evidence>
<feature type="compositionally biased region" description="Basic and acidic residues" evidence="3">
    <location>
        <begin position="914"/>
        <end position="929"/>
    </location>
</feature>
<feature type="compositionally biased region" description="Basic residues" evidence="3">
    <location>
        <begin position="931"/>
        <end position="941"/>
    </location>
</feature>
<feature type="domain" description="Helicase ATP-binding" evidence="4">
    <location>
        <begin position="293"/>
        <end position="471"/>
    </location>
</feature>
<dbReference type="SMART" id="SM00490">
    <property type="entry name" value="HELICc"/>
    <property type="match status" value="1"/>
</dbReference>
<keyword evidence="2" id="KW-0175">Coiled coil</keyword>
<gene>
    <name evidence="6" type="ORF">PHET_04440</name>
</gene>
<dbReference type="Pfam" id="PF00176">
    <property type="entry name" value="SNF2-rel_dom"/>
    <property type="match status" value="1"/>
</dbReference>
<dbReference type="SUPFAM" id="SSF52540">
    <property type="entry name" value="P-loop containing nucleoside triphosphate hydrolases"/>
    <property type="match status" value="2"/>
</dbReference>
<reference evidence="6" key="1">
    <citation type="submission" date="2019-05" db="EMBL/GenBank/DDBJ databases">
        <title>Annotation for the trematode Paragonimus heterotremus.</title>
        <authorList>
            <person name="Choi Y.-J."/>
        </authorList>
    </citation>
    <scope>NUCLEOTIDE SEQUENCE</scope>
    <source>
        <strain evidence="6">LC</strain>
    </source>
</reference>
<protein>
    <submittedName>
        <fullName evidence="6">DNA excision repair protein ERCC-6</fullName>
    </submittedName>
</protein>
<dbReference type="InterPro" id="IPR038718">
    <property type="entry name" value="SNF2-like_sf"/>
</dbReference>